<dbReference type="SUPFAM" id="SSF48208">
    <property type="entry name" value="Six-hairpin glycosidases"/>
    <property type="match status" value="1"/>
</dbReference>
<dbReference type="InterPro" id="IPR008928">
    <property type="entry name" value="6-hairpin_glycosidase_sf"/>
</dbReference>
<evidence type="ECO:0000313" key="4">
    <source>
        <dbReference type="Proteomes" id="UP000014760"/>
    </source>
</evidence>
<protein>
    <submittedName>
        <fullName evidence="2 3">Uncharacterized protein</fullName>
    </submittedName>
</protein>
<gene>
    <name evidence="2" type="ORF">CAPTEDRAFT_212448</name>
</gene>
<dbReference type="Gene3D" id="1.50.10.10">
    <property type="match status" value="1"/>
</dbReference>
<dbReference type="HOGENOM" id="CLU_1278699_0_0_1"/>
<proteinExistence type="inferred from homology"/>
<dbReference type="OrthoDB" id="200349at2759"/>
<name>R7U416_CAPTE</name>
<dbReference type="EMBL" id="KB305639">
    <property type="protein sequence ID" value="ELU00861.1"/>
    <property type="molecule type" value="Genomic_DNA"/>
</dbReference>
<dbReference type="GO" id="GO:0005975">
    <property type="term" value="P:carbohydrate metabolic process"/>
    <property type="evidence" value="ECO:0007669"/>
    <property type="project" value="InterPro"/>
</dbReference>
<dbReference type="STRING" id="283909.R7U416"/>
<dbReference type="EnsemblMetazoa" id="CapteT212448">
    <property type="protein sequence ID" value="CapteP212448"/>
    <property type="gene ID" value="CapteG212448"/>
</dbReference>
<organism evidence="2">
    <name type="scientific">Capitella teleta</name>
    <name type="common">Polychaete worm</name>
    <dbReference type="NCBI Taxonomy" id="283909"/>
    <lineage>
        <taxon>Eukaryota</taxon>
        <taxon>Metazoa</taxon>
        <taxon>Spiralia</taxon>
        <taxon>Lophotrochozoa</taxon>
        <taxon>Annelida</taxon>
        <taxon>Polychaeta</taxon>
        <taxon>Sedentaria</taxon>
        <taxon>Scolecida</taxon>
        <taxon>Capitellidae</taxon>
        <taxon>Capitella</taxon>
    </lineage>
</organism>
<dbReference type="PANTHER" id="PTHR11051:SF8">
    <property type="entry name" value="PROTEIN-GLUCOSYLGALACTOSYLHYDROXYLYSINE GLUCOSIDASE"/>
    <property type="match status" value="1"/>
</dbReference>
<dbReference type="EMBL" id="AMQN01047281">
    <property type="status" value="NOT_ANNOTATED_CDS"/>
    <property type="molecule type" value="Genomic_DNA"/>
</dbReference>
<dbReference type="InterPro" id="IPR012341">
    <property type="entry name" value="6hp_glycosidase-like_sf"/>
</dbReference>
<accession>R7U416</accession>
<dbReference type="GO" id="GO:0004553">
    <property type="term" value="F:hydrolase activity, hydrolyzing O-glycosyl compounds"/>
    <property type="evidence" value="ECO:0007669"/>
    <property type="project" value="TreeGrafter"/>
</dbReference>
<reference evidence="4" key="1">
    <citation type="submission" date="2012-12" db="EMBL/GenBank/DDBJ databases">
        <authorList>
            <person name="Hellsten U."/>
            <person name="Grimwood J."/>
            <person name="Chapman J.A."/>
            <person name="Shapiro H."/>
            <person name="Aerts A."/>
            <person name="Otillar R.P."/>
            <person name="Terry A.Y."/>
            <person name="Boore J.L."/>
            <person name="Simakov O."/>
            <person name="Marletaz F."/>
            <person name="Cho S.-J."/>
            <person name="Edsinger-Gonzales E."/>
            <person name="Havlak P."/>
            <person name="Kuo D.-H."/>
            <person name="Larsson T."/>
            <person name="Lv J."/>
            <person name="Arendt D."/>
            <person name="Savage R."/>
            <person name="Osoegawa K."/>
            <person name="de Jong P."/>
            <person name="Lindberg D.R."/>
            <person name="Seaver E.C."/>
            <person name="Weisblat D.A."/>
            <person name="Putnam N.H."/>
            <person name="Grigoriev I.V."/>
            <person name="Rokhsar D.S."/>
        </authorList>
    </citation>
    <scope>NUCLEOTIDE SEQUENCE</scope>
    <source>
        <strain evidence="4">I ESC-2004</strain>
    </source>
</reference>
<dbReference type="Gene3D" id="2.60.420.10">
    <property type="entry name" value="Maltose phosphorylase, domain 3"/>
    <property type="match status" value="1"/>
</dbReference>
<dbReference type="AlphaFoldDB" id="R7U416"/>
<reference evidence="3" key="3">
    <citation type="submission" date="2015-06" db="UniProtKB">
        <authorList>
            <consortium name="EnsemblMetazoa"/>
        </authorList>
    </citation>
    <scope>IDENTIFICATION</scope>
</reference>
<evidence type="ECO:0000313" key="3">
    <source>
        <dbReference type="EnsemblMetazoa" id="CapteP212448"/>
    </source>
</evidence>
<sequence length="216" mass="24183">MSQEVRQNDLVIYEELTDKYGPDTGTWSMHTVGWLELGNQEKANEMFSTMFRNVNGPFKIFSEKPPGSPDGQRAVNFITGMGGMLQAVFFGYGGIRQMEKTMEINPYVLPGASSWSILGLKYRGYDLDLEIEDNEVKVTLMHDPDDNDDLVLWSEEDDSRDELEQGQTVTITRGKAVFYMKSDNEIPTAPSPPDGATSLIAQSVLVFMAALFAKLF</sequence>
<reference evidence="2 4" key="2">
    <citation type="journal article" date="2013" name="Nature">
        <title>Insights into bilaterian evolution from three spiralian genomes.</title>
        <authorList>
            <person name="Simakov O."/>
            <person name="Marletaz F."/>
            <person name="Cho S.J."/>
            <person name="Edsinger-Gonzales E."/>
            <person name="Havlak P."/>
            <person name="Hellsten U."/>
            <person name="Kuo D.H."/>
            <person name="Larsson T."/>
            <person name="Lv J."/>
            <person name="Arendt D."/>
            <person name="Savage R."/>
            <person name="Osoegawa K."/>
            <person name="de Jong P."/>
            <person name="Grimwood J."/>
            <person name="Chapman J.A."/>
            <person name="Shapiro H."/>
            <person name="Aerts A."/>
            <person name="Otillar R.P."/>
            <person name="Terry A.Y."/>
            <person name="Boore J.L."/>
            <person name="Grigoriev I.V."/>
            <person name="Lindberg D.R."/>
            <person name="Seaver E.C."/>
            <person name="Weisblat D.A."/>
            <person name="Putnam N.H."/>
            <person name="Rokhsar D.S."/>
        </authorList>
    </citation>
    <scope>NUCLEOTIDE SEQUENCE</scope>
    <source>
        <strain evidence="2 4">I ESC-2004</strain>
    </source>
</reference>
<comment type="similarity">
    <text evidence="1">Belongs to the glycosyl hydrolase 65 family.</text>
</comment>
<dbReference type="OMA" id="IWTEVAD"/>
<keyword evidence="4" id="KW-1185">Reference proteome</keyword>
<dbReference type="Proteomes" id="UP000014760">
    <property type="component" value="Unassembled WGS sequence"/>
</dbReference>
<evidence type="ECO:0000313" key="2">
    <source>
        <dbReference type="EMBL" id="ELU00861.1"/>
    </source>
</evidence>
<dbReference type="PANTHER" id="PTHR11051">
    <property type="entry name" value="GLYCOSYL HYDROLASE-RELATED"/>
    <property type="match status" value="1"/>
</dbReference>
<evidence type="ECO:0000256" key="1">
    <source>
        <dbReference type="ARBA" id="ARBA00006768"/>
    </source>
</evidence>